<name>A0A2A5C998_9GAMM</name>
<sequence>MVADVNSLDIQDGFWQSKPLEQMSQKEWELICDGCGKCCLHKLEDEDSQEIAYTRVICRYFDESSCRCQVYSTRKTLVPACVILTPNNLKDLPWMPSTCAYRLLYEGKNLPAWHPLLSGSREAIEESGNTVSGKVISEEFVHEDGYDEHLVRWVE</sequence>
<dbReference type="PANTHER" id="PTHR37421">
    <property type="entry name" value="UPF0260 PROTEIN YCGN"/>
    <property type="match status" value="1"/>
</dbReference>
<accession>A0A2A5C998</accession>
<dbReference type="AlphaFoldDB" id="A0A2A5C998"/>
<dbReference type="NCBIfam" id="NF003501">
    <property type="entry name" value="PRK05170.1-5"/>
    <property type="match status" value="1"/>
</dbReference>
<dbReference type="PANTHER" id="PTHR37421:SF1">
    <property type="entry name" value="UPF0260 PROTEIN YCGN"/>
    <property type="match status" value="1"/>
</dbReference>
<dbReference type="Proteomes" id="UP000228987">
    <property type="component" value="Unassembled WGS sequence"/>
</dbReference>
<dbReference type="InterPro" id="IPR005358">
    <property type="entry name" value="Puta_zinc/iron-chelating_dom"/>
</dbReference>
<proteinExistence type="inferred from homology"/>
<gene>
    <name evidence="2" type="ORF">COA71_12270</name>
</gene>
<evidence type="ECO:0000313" key="3">
    <source>
        <dbReference type="Proteomes" id="UP000228987"/>
    </source>
</evidence>
<dbReference type="EMBL" id="NVWI01000011">
    <property type="protein sequence ID" value="PCJ39946.1"/>
    <property type="molecule type" value="Genomic_DNA"/>
</dbReference>
<comment type="similarity">
    <text evidence="1">Belongs to the UPF0260 family.</text>
</comment>
<evidence type="ECO:0000313" key="2">
    <source>
        <dbReference type="EMBL" id="PCJ39946.1"/>
    </source>
</evidence>
<evidence type="ECO:0000256" key="1">
    <source>
        <dbReference type="HAMAP-Rule" id="MF_00676"/>
    </source>
</evidence>
<organism evidence="2 3">
    <name type="scientific">SAR86 cluster bacterium</name>
    <dbReference type="NCBI Taxonomy" id="2030880"/>
    <lineage>
        <taxon>Bacteria</taxon>
        <taxon>Pseudomonadati</taxon>
        <taxon>Pseudomonadota</taxon>
        <taxon>Gammaproteobacteria</taxon>
        <taxon>SAR86 cluster</taxon>
    </lineage>
</organism>
<dbReference type="InterPro" id="IPR008228">
    <property type="entry name" value="UCP006173"/>
</dbReference>
<protein>
    <recommendedName>
        <fullName evidence="1">UPF0260 protein COA71_12270</fullName>
    </recommendedName>
</protein>
<dbReference type="Pfam" id="PF03692">
    <property type="entry name" value="CxxCxxCC"/>
    <property type="match status" value="1"/>
</dbReference>
<reference evidence="3" key="1">
    <citation type="submission" date="2017-08" db="EMBL/GenBank/DDBJ databases">
        <title>A dynamic microbial community with high functional redundancy inhabits the cold, oxic subseafloor aquifer.</title>
        <authorList>
            <person name="Tully B.J."/>
            <person name="Wheat C.G."/>
            <person name="Glazer B.T."/>
            <person name="Huber J.A."/>
        </authorList>
    </citation>
    <scope>NUCLEOTIDE SEQUENCE [LARGE SCALE GENOMIC DNA]</scope>
</reference>
<dbReference type="NCBIfam" id="NF003507">
    <property type="entry name" value="PRK05170.2-5"/>
    <property type="match status" value="1"/>
</dbReference>
<comment type="caution">
    <text evidence="2">The sequence shown here is derived from an EMBL/GenBank/DDBJ whole genome shotgun (WGS) entry which is preliminary data.</text>
</comment>
<dbReference type="HAMAP" id="MF_00676">
    <property type="entry name" value="UPF0260"/>
    <property type="match status" value="1"/>
</dbReference>
<dbReference type="PIRSF" id="PIRSF006173">
    <property type="entry name" value="UCP006173"/>
    <property type="match status" value="1"/>
</dbReference>